<keyword evidence="9 13" id="KW-0067">ATP-binding</keyword>
<dbReference type="OrthoDB" id="9803907at2"/>
<dbReference type="GO" id="GO:0071160">
    <property type="term" value="F:cyanophycin synthetase activity (L-aspartate-adding)"/>
    <property type="evidence" value="ECO:0007669"/>
    <property type="project" value="UniProtKB-EC"/>
</dbReference>
<comment type="catalytic activity">
    <reaction evidence="11">
        <text>[L-4-(L-arginin-2-N-yl)aspartate](n)-L-aspartate + L-arginine + ATP = [L-4-(L-arginin-2-N-yl)aspartate](n+1) + ADP + phosphate + H(+)</text>
        <dbReference type="Rhea" id="RHEA:23888"/>
        <dbReference type="Rhea" id="RHEA-COMP:13732"/>
        <dbReference type="Rhea" id="RHEA-COMP:13733"/>
        <dbReference type="ChEBI" id="CHEBI:15378"/>
        <dbReference type="ChEBI" id="CHEBI:30616"/>
        <dbReference type="ChEBI" id="CHEBI:32682"/>
        <dbReference type="ChEBI" id="CHEBI:43474"/>
        <dbReference type="ChEBI" id="CHEBI:137986"/>
        <dbReference type="ChEBI" id="CHEBI:137990"/>
        <dbReference type="ChEBI" id="CHEBI:456216"/>
        <dbReference type="EC" id="6.3.2.30"/>
    </reaction>
</comment>
<evidence type="ECO:0000256" key="7">
    <source>
        <dbReference type="ARBA" id="ARBA00022598"/>
    </source>
</evidence>
<keyword evidence="7" id="KW-0436">Ligase</keyword>
<dbReference type="PANTHER" id="PTHR23135:SF18">
    <property type="entry name" value="CYANOPHYCIN SYNTHETASE"/>
    <property type="match status" value="1"/>
</dbReference>
<dbReference type="InterPro" id="IPR044019">
    <property type="entry name" value="Cyanophycin_syn_N"/>
</dbReference>
<dbReference type="GO" id="GO:0046872">
    <property type="term" value="F:metal ion binding"/>
    <property type="evidence" value="ECO:0007669"/>
    <property type="project" value="InterPro"/>
</dbReference>
<evidence type="ECO:0000256" key="13">
    <source>
        <dbReference type="PROSITE-ProRule" id="PRU00409"/>
    </source>
</evidence>
<dbReference type="NCBIfam" id="TIGR02068">
    <property type="entry name" value="cya_phycin_syn"/>
    <property type="match status" value="1"/>
</dbReference>
<dbReference type="InterPro" id="IPR013651">
    <property type="entry name" value="ATP-grasp_RimK-type"/>
</dbReference>
<evidence type="ECO:0000313" key="15">
    <source>
        <dbReference type="EMBL" id="TQL97747.1"/>
    </source>
</evidence>
<dbReference type="EC" id="6.3.2.30" evidence="4"/>
<evidence type="ECO:0000313" key="16">
    <source>
        <dbReference type="Proteomes" id="UP000316096"/>
    </source>
</evidence>
<dbReference type="InterPro" id="IPR011810">
    <property type="entry name" value="Cya_phycin_syn"/>
</dbReference>
<dbReference type="SUPFAM" id="SSF53244">
    <property type="entry name" value="MurD-like peptide ligases, peptide-binding domain"/>
    <property type="match status" value="1"/>
</dbReference>
<name>A0A543CLH0_9ACTN</name>
<dbReference type="RefSeq" id="WP_141956437.1">
    <property type="nucleotide sequence ID" value="NZ_VFOZ01000001.1"/>
</dbReference>
<evidence type="ECO:0000256" key="6">
    <source>
        <dbReference type="ARBA" id="ARBA00022036"/>
    </source>
</evidence>
<evidence type="ECO:0000256" key="12">
    <source>
        <dbReference type="ARBA" id="ARBA00048425"/>
    </source>
</evidence>
<gene>
    <name evidence="15" type="ORF">FB559_3350</name>
</gene>
<dbReference type="EC" id="6.3.2.29" evidence="5"/>
<dbReference type="AlphaFoldDB" id="A0A543CLH0"/>
<dbReference type="SUPFAM" id="SSF53623">
    <property type="entry name" value="MurD-like peptide ligases, catalytic domain"/>
    <property type="match status" value="1"/>
</dbReference>
<evidence type="ECO:0000256" key="9">
    <source>
        <dbReference type="ARBA" id="ARBA00022840"/>
    </source>
</evidence>
<evidence type="ECO:0000256" key="10">
    <source>
        <dbReference type="ARBA" id="ARBA00031353"/>
    </source>
</evidence>
<dbReference type="GO" id="GO:0005524">
    <property type="term" value="F:ATP binding"/>
    <property type="evidence" value="ECO:0007669"/>
    <property type="project" value="UniProtKB-UniRule"/>
</dbReference>
<comment type="subunit">
    <text evidence="3">Homodimer.</text>
</comment>
<dbReference type="Pfam" id="PF02875">
    <property type="entry name" value="Mur_ligase_C"/>
    <property type="match status" value="1"/>
</dbReference>
<dbReference type="Pfam" id="PF08245">
    <property type="entry name" value="Mur_ligase_M"/>
    <property type="match status" value="1"/>
</dbReference>
<dbReference type="GO" id="GO:0071161">
    <property type="term" value="F:cyanophycin synthetase activity (L-arginine-adding)"/>
    <property type="evidence" value="ECO:0007669"/>
    <property type="project" value="UniProtKB-EC"/>
</dbReference>
<accession>A0A543CLH0</accession>
<comment type="function">
    <text evidence="1">Catalyzes the ATP-dependent polymerization of arginine and aspartate to multi-L-arginyl-poly-L-aspartic acid (cyanophycin; a water-insoluble reserve polymer).</text>
</comment>
<dbReference type="Gene3D" id="3.30.470.20">
    <property type="entry name" value="ATP-grasp fold, B domain"/>
    <property type="match status" value="2"/>
</dbReference>
<dbReference type="InterPro" id="IPR036615">
    <property type="entry name" value="Mur_ligase_C_dom_sf"/>
</dbReference>
<evidence type="ECO:0000256" key="8">
    <source>
        <dbReference type="ARBA" id="ARBA00022741"/>
    </source>
</evidence>
<dbReference type="InterPro" id="IPR004101">
    <property type="entry name" value="Mur_ligase_C"/>
</dbReference>
<proteinExistence type="inferred from homology"/>
<sequence>MHLDHLRWLGGPNLYVSRPVAVARLELEELTGRETTDFAGFAERLVPLLPGLAQHHCSAGRPGGLLRAMARGTYFGHVTEHVTLELSSMIGREVFFGRTVWAGAPGRYDVILECPRDEAPETSVVEDLIRLAIRTVTELLAGRTPGLTAPLSAIANAYGQARLGVSTAALAEAARRRGIPVRRMGHLNLLQLGHGRHRRMVWAAMTDRTSAVGMEAAADKMLTKCLLEEAGLPVPSGYVVASADDAVSVLHDIGGPVVVKPLSGHHGEKVSIELTDPAEVVTAFREAATVCEEVLVEAYVPGRDHRVLVVGDRVVAAAELSPARVTGDGRSTIAELVAIANADPARGEGHDRPLTRLTLGDTELAHLAARDLHPGCVPADGEVVSLRRNANLSTGGTSKDVTDRVHPDITRLCRRVASAVGLDVCGIDLRLPDIGAPVPPDAGGIGVIEVNASPGLRMHLAPYEGSSRDVAADIIDQMYPPGSSARVPLVTVTGTNGKTTTVRMVAHLLGQDGRTVGMCTTEGVYLGADLLYKADASGPRSAQMVLGNRAVEAAVLETARGGIVRRGLGYDRADVAIVTNITDDHLGVDDITSVDDLVEIKALVAEEIKSGGHVVLNADDPRVAELADRPSVRRRKPVIRYFARSGTNRVIERHLRMDGVAYYTEDGWLVEAAGRRTNALLPIADVAGSFGGKADYMIANALAAAAAARALGVPASMVAFGLRTFDPHRCNPGRGCSFRIEETPVVVDYAHNPAAVAAVGSLLRRVWGRDGVAAVTLPGDRCDDLVMDTAREVARCFDRVVVYEDEDLRGRRSGEMTRLIIEGLTDVRPDVRIRTAGDLKDAVGMALTLAAPGEPLLLLYEKLQPVADLLQTLGAARLCSPATEGSG</sequence>
<dbReference type="SUPFAM" id="SSF56059">
    <property type="entry name" value="Glutathione synthetase ATP-binding domain-like"/>
    <property type="match status" value="1"/>
</dbReference>
<dbReference type="Pfam" id="PF08443">
    <property type="entry name" value="RimK"/>
    <property type="match status" value="1"/>
</dbReference>
<dbReference type="InterPro" id="IPR018109">
    <property type="entry name" value="Folylpolyglutamate_synth_CS"/>
</dbReference>
<dbReference type="PROSITE" id="PS50975">
    <property type="entry name" value="ATP_GRASP"/>
    <property type="match status" value="1"/>
</dbReference>
<dbReference type="PANTHER" id="PTHR23135">
    <property type="entry name" value="MUR LIGASE FAMILY MEMBER"/>
    <property type="match status" value="1"/>
</dbReference>
<dbReference type="GO" id="GO:0004326">
    <property type="term" value="F:tetrahydrofolylpolyglutamate synthase activity"/>
    <property type="evidence" value="ECO:0007669"/>
    <property type="project" value="InterPro"/>
</dbReference>
<evidence type="ECO:0000256" key="1">
    <source>
        <dbReference type="ARBA" id="ARBA00003184"/>
    </source>
</evidence>
<evidence type="ECO:0000256" key="3">
    <source>
        <dbReference type="ARBA" id="ARBA00011738"/>
    </source>
</evidence>
<dbReference type="Proteomes" id="UP000316096">
    <property type="component" value="Unassembled WGS sequence"/>
</dbReference>
<evidence type="ECO:0000259" key="14">
    <source>
        <dbReference type="PROSITE" id="PS50975"/>
    </source>
</evidence>
<dbReference type="Gene3D" id="3.40.1190.10">
    <property type="entry name" value="Mur-like, catalytic domain"/>
    <property type="match status" value="1"/>
</dbReference>
<keyword evidence="16" id="KW-1185">Reference proteome</keyword>
<dbReference type="InterPro" id="IPR036565">
    <property type="entry name" value="Mur-like_cat_sf"/>
</dbReference>
<dbReference type="Gene3D" id="3.90.190.20">
    <property type="entry name" value="Mur ligase, C-terminal domain"/>
    <property type="match status" value="1"/>
</dbReference>
<evidence type="ECO:0000256" key="11">
    <source>
        <dbReference type="ARBA" id="ARBA00048094"/>
    </source>
</evidence>
<dbReference type="PROSITE" id="PS01011">
    <property type="entry name" value="FOLYLPOLYGLU_SYNT_1"/>
    <property type="match status" value="1"/>
</dbReference>
<dbReference type="NCBIfam" id="NF010623">
    <property type="entry name" value="PRK14016.1"/>
    <property type="match status" value="1"/>
</dbReference>
<comment type="similarity">
    <text evidence="2">In the C-terminal section; belongs to the MurCDEF family.</text>
</comment>
<evidence type="ECO:0000256" key="4">
    <source>
        <dbReference type="ARBA" id="ARBA00012968"/>
    </source>
</evidence>
<comment type="caution">
    <text evidence="15">The sequence shown here is derived from an EMBL/GenBank/DDBJ whole genome shotgun (WGS) entry which is preliminary data.</text>
</comment>
<evidence type="ECO:0000256" key="5">
    <source>
        <dbReference type="ARBA" id="ARBA00013005"/>
    </source>
</evidence>
<comment type="catalytic activity">
    <reaction evidence="12">
        <text>[L-4-(L-arginin-2-N-yl)aspartate](n) + L-aspartate + ATP = [L-4-(L-arginin-2-N-yl)aspartate](n)-L-aspartate + ADP + phosphate + H(+)</text>
        <dbReference type="Rhea" id="RHEA:13277"/>
        <dbReference type="Rhea" id="RHEA-COMP:13728"/>
        <dbReference type="Rhea" id="RHEA-COMP:13733"/>
        <dbReference type="ChEBI" id="CHEBI:15378"/>
        <dbReference type="ChEBI" id="CHEBI:29991"/>
        <dbReference type="ChEBI" id="CHEBI:30616"/>
        <dbReference type="ChEBI" id="CHEBI:43474"/>
        <dbReference type="ChEBI" id="CHEBI:137986"/>
        <dbReference type="ChEBI" id="CHEBI:137990"/>
        <dbReference type="ChEBI" id="CHEBI:456216"/>
        <dbReference type="EC" id="6.3.2.29"/>
    </reaction>
</comment>
<dbReference type="InterPro" id="IPR011761">
    <property type="entry name" value="ATP-grasp"/>
</dbReference>
<dbReference type="EMBL" id="VFOZ01000001">
    <property type="protein sequence ID" value="TQL97747.1"/>
    <property type="molecule type" value="Genomic_DNA"/>
</dbReference>
<dbReference type="InterPro" id="IPR013221">
    <property type="entry name" value="Mur_ligase_cen"/>
</dbReference>
<evidence type="ECO:0000256" key="2">
    <source>
        <dbReference type="ARBA" id="ARBA00009060"/>
    </source>
</evidence>
<keyword evidence="8 13" id="KW-0547">Nucleotide-binding</keyword>
<protein>
    <recommendedName>
        <fullName evidence="6">Cyanophycin synthetase</fullName>
        <ecNumber evidence="5">6.3.2.29</ecNumber>
        <ecNumber evidence="4">6.3.2.30</ecNumber>
    </recommendedName>
    <alternativeName>
        <fullName evidence="10">Cyanophycin synthase</fullName>
    </alternativeName>
</protein>
<reference evidence="15 16" key="1">
    <citation type="submission" date="2019-06" db="EMBL/GenBank/DDBJ databases">
        <title>Sequencing the genomes of 1000 actinobacteria strains.</title>
        <authorList>
            <person name="Klenk H.-P."/>
        </authorList>
    </citation>
    <scope>NUCLEOTIDE SEQUENCE [LARGE SCALE GENOMIC DNA]</scope>
    <source>
        <strain evidence="15 16">DSM 102200</strain>
    </source>
</reference>
<dbReference type="Pfam" id="PF18921">
    <property type="entry name" value="Cyanophycin_syn"/>
    <property type="match status" value="1"/>
</dbReference>
<feature type="domain" description="ATP-grasp" evidence="14">
    <location>
        <begin position="224"/>
        <end position="479"/>
    </location>
</feature>
<organism evidence="15 16">
    <name type="scientific">Actinoallomurus bryophytorum</name>
    <dbReference type="NCBI Taxonomy" id="1490222"/>
    <lineage>
        <taxon>Bacteria</taxon>
        <taxon>Bacillati</taxon>
        <taxon>Actinomycetota</taxon>
        <taxon>Actinomycetes</taxon>
        <taxon>Streptosporangiales</taxon>
        <taxon>Thermomonosporaceae</taxon>
        <taxon>Actinoallomurus</taxon>
    </lineage>
</organism>